<evidence type="ECO:0000256" key="2">
    <source>
        <dbReference type="ARBA" id="ARBA00022604"/>
    </source>
</evidence>
<name>A0ABD3S4H4_9LAMI</name>
<dbReference type="EMBL" id="JBJXBP010000007">
    <property type="protein sequence ID" value="KAL3819393.1"/>
    <property type="molecule type" value="Genomic_DNA"/>
</dbReference>
<evidence type="ECO:0000256" key="3">
    <source>
        <dbReference type="ARBA" id="ARBA00023015"/>
    </source>
</evidence>
<keyword evidence="4" id="KW-0804">Transcription</keyword>
<organism evidence="8 9">
    <name type="scientific">Penstemon smallii</name>
    <dbReference type="NCBI Taxonomy" id="265156"/>
    <lineage>
        <taxon>Eukaryota</taxon>
        <taxon>Viridiplantae</taxon>
        <taxon>Streptophyta</taxon>
        <taxon>Embryophyta</taxon>
        <taxon>Tracheophyta</taxon>
        <taxon>Spermatophyta</taxon>
        <taxon>Magnoliopsida</taxon>
        <taxon>eudicotyledons</taxon>
        <taxon>Gunneridae</taxon>
        <taxon>Pentapetalae</taxon>
        <taxon>asterids</taxon>
        <taxon>lamiids</taxon>
        <taxon>Lamiales</taxon>
        <taxon>Plantaginaceae</taxon>
        <taxon>Cheloneae</taxon>
        <taxon>Penstemon</taxon>
    </lineage>
</organism>
<dbReference type="SUPFAM" id="SSF47459">
    <property type="entry name" value="HLH, helix-loop-helix DNA-binding domain"/>
    <property type="match status" value="1"/>
</dbReference>
<feature type="domain" description="BHLH" evidence="7">
    <location>
        <begin position="1"/>
        <end position="53"/>
    </location>
</feature>
<dbReference type="PANTHER" id="PTHR38546">
    <property type="entry name" value="DNA BINDING PROTEIN"/>
    <property type="match status" value="1"/>
</dbReference>
<dbReference type="AlphaFoldDB" id="A0ABD3S4H4"/>
<dbReference type="Proteomes" id="UP001634393">
    <property type="component" value="Unassembled WGS sequence"/>
</dbReference>
<dbReference type="InterPro" id="IPR036638">
    <property type="entry name" value="HLH_DNA-bd_sf"/>
</dbReference>
<dbReference type="InterPro" id="IPR044172">
    <property type="entry name" value="ILI2-like"/>
</dbReference>
<keyword evidence="3" id="KW-0805">Transcription regulation</keyword>
<comment type="caution">
    <text evidence="8">The sequence shown here is derived from an EMBL/GenBank/DDBJ whole genome shotgun (WGS) entry which is preliminary data.</text>
</comment>
<evidence type="ECO:0000256" key="6">
    <source>
        <dbReference type="SAM" id="Coils"/>
    </source>
</evidence>
<evidence type="ECO:0000259" key="7">
    <source>
        <dbReference type="PROSITE" id="PS50888"/>
    </source>
</evidence>
<keyword evidence="6" id="KW-0175">Coiled coil</keyword>
<keyword evidence="9" id="KW-1185">Reference proteome</keyword>
<dbReference type="Gene3D" id="4.10.280.10">
    <property type="entry name" value="Helix-loop-helix DNA-binding domain"/>
    <property type="match status" value="1"/>
</dbReference>
<keyword evidence="2" id="KW-0341">Growth regulation</keyword>
<evidence type="ECO:0000313" key="8">
    <source>
        <dbReference type="EMBL" id="KAL3819393.1"/>
    </source>
</evidence>
<reference evidence="8 9" key="1">
    <citation type="submission" date="2024-12" db="EMBL/GenBank/DDBJ databases">
        <title>The unique morphological basis and parallel evolutionary history of personate flowers in Penstemon.</title>
        <authorList>
            <person name="Depatie T.H."/>
            <person name="Wessinger C.A."/>
        </authorList>
    </citation>
    <scope>NUCLEOTIDE SEQUENCE [LARGE SCALE GENOMIC DNA]</scope>
    <source>
        <strain evidence="8">WTNN_2</strain>
        <tissue evidence="8">Leaf</tissue>
    </source>
</reference>
<dbReference type="InterPro" id="IPR044293">
    <property type="entry name" value="PRE"/>
</dbReference>
<dbReference type="GO" id="GO:0005634">
    <property type="term" value="C:nucleus"/>
    <property type="evidence" value="ECO:0007669"/>
    <property type="project" value="UniProtKB-SubCell"/>
</dbReference>
<keyword evidence="5" id="KW-0539">Nucleus</keyword>
<protein>
    <recommendedName>
        <fullName evidence="7">BHLH domain-containing protein</fullName>
    </recommendedName>
</protein>
<proteinExistence type="predicted"/>
<dbReference type="PROSITE" id="PS50888">
    <property type="entry name" value="BHLH"/>
    <property type="match status" value="1"/>
</dbReference>
<evidence type="ECO:0000313" key="9">
    <source>
        <dbReference type="Proteomes" id="UP001634393"/>
    </source>
</evidence>
<gene>
    <name evidence="8" type="ORF">ACJIZ3_005298</name>
</gene>
<dbReference type="PANTHER" id="PTHR38546:SF3">
    <property type="entry name" value="DNA BINDING PROTEIN"/>
    <property type="match status" value="1"/>
</dbReference>
<dbReference type="InterPro" id="IPR011598">
    <property type="entry name" value="bHLH_dom"/>
</dbReference>
<dbReference type="Pfam" id="PF23174">
    <property type="entry name" value="bHLH_ILI"/>
    <property type="match status" value="1"/>
</dbReference>
<accession>A0ABD3S4H4</accession>
<sequence length="87" mass="9719">MSNRRRVSRITEDEAQELILKLQTLLPDSSSRCNSKVSASNILKETCNYIKKLQKEVDDLSDRLTQLASSGDISSIDADIIASLLHQ</sequence>
<comment type="subcellular location">
    <subcellularLocation>
        <location evidence="1">Nucleus</location>
    </subcellularLocation>
</comment>
<feature type="coiled-coil region" evidence="6">
    <location>
        <begin position="43"/>
        <end position="70"/>
    </location>
</feature>
<evidence type="ECO:0000256" key="1">
    <source>
        <dbReference type="ARBA" id="ARBA00004123"/>
    </source>
</evidence>
<evidence type="ECO:0000256" key="5">
    <source>
        <dbReference type="ARBA" id="ARBA00023242"/>
    </source>
</evidence>
<evidence type="ECO:0000256" key="4">
    <source>
        <dbReference type="ARBA" id="ARBA00023163"/>
    </source>
</evidence>